<reference evidence="2" key="1">
    <citation type="journal article" date="2019" name="Int. J. Syst. Evol. Microbiol.">
        <title>The Global Catalogue of Microorganisms (GCM) 10K type strain sequencing project: providing services to taxonomists for standard genome sequencing and annotation.</title>
        <authorList>
            <consortium name="The Broad Institute Genomics Platform"/>
            <consortium name="The Broad Institute Genome Sequencing Center for Infectious Disease"/>
            <person name="Wu L."/>
            <person name="Ma J."/>
        </authorList>
    </citation>
    <scope>NUCLEOTIDE SEQUENCE [LARGE SCALE GENOMIC DNA]</scope>
    <source>
        <strain evidence="2">TISTR 932</strain>
    </source>
</reference>
<proteinExistence type="predicted"/>
<dbReference type="Proteomes" id="UP001597427">
    <property type="component" value="Unassembled WGS sequence"/>
</dbReference>
<dbReference type="RefSeq" id="WP_379979479.1">
    <property type="nucleotide sequence ID" value="NZ_JBHUMO010000012.1"/>
</dbReference>
<protein>
    <submittedName>
        <fullName evidence="1">Uncharacterized protein</fullName>
    </submittedName>
</protein>
<comment type="caution">
    <text evidence="1">The sequence shown here is derived from an EMBL/GenBank/DDBJ whole genome shotgun (WGS) entry which is preliminary data.</text>
</comment>
<keyword evidence="2" id="KW-1185">Reference proteome</keyword>
<gene>
    <name evidence="1" type="ORF">ACFSR0_02230</name>
</gene>
<evidence type="ECO:0000313" key="1">
    <source>
        <dbReference type="EMBL" id="MFD2728254.1"/>
    </source>
</evidence>
<accession>A0ABW5TGM8</accession>
<dbReference type="EMBL" id="JBHUMO010000012">
    <property type="protein sequence ID" value="MFD2728254.1"/>
    <property type="molecule type" value="Genomic_DNA"/>
</dbReference>
<organism evidence="1 2">
    <name type="scientific">Enterococcus camelliae</name>
    <dbReference type="NCBI Taxonomy" id="453959"/>
    <lineage>
        <taxon>Bacteria</taxon>
        <taxon>Bacillati</taxon>
        <taxon>Bacillota</taxon>
        <taxon>Bacilli</taxon>
        <taxon>Lactobacillales</taxon>
        <taxon>Enterococcaceae</taxon>
        <taxon>Enterococcus</taxon>
    </lineage>
</organism>
<sequence>MRTITFIYSIDAKGIPPIGTVKTNLGPFFTPIGEKKFQEQLTNFFSPDWHISYISFPITQTTMPDGDVVIYNESTSPYLDQKIKEQALFVPSRYFITKDFLAIRQFIEDFAKEQDRQG</sequence>
<name>A0ABW5TGM8_9ENTE</name>
<evidence type="ECO:0000313" key="2">
    <source>
        <dbReference type="Proteomes" id="UP001597427"/>
    </source>
</evidence>